<gene>
    <name evidence="1" type="ORF">POPTR_004G110976v4</name>
</gene>
<comment type="caution">
    <text evidence="1">The sequence shown here is derived from an EMBL/GenBank/DDBJ whole genome shotgun (WGS) entry which is preliminary data.</text>
</comment>
<organism evidence="1 2">
    <name type="scientific">Populus trichocarpa</name>
    <name type="common">Western balsam poplar</name>
    <name type="synonym">Populus balsamifera subsp. trichocarpa</name>
    <dbReference type="NCBI Taxonomy" id="3694"/>
    <lineage>
        <taxon>Eukaryota</taxon>
        <taxon>Viridiplantae</taxon>
        <taxon>Streptophyta</taxon>
        <taxon>Embryophyta</taxon>
        <taxon>Tracheophyta</taxon>
        <taxon>Spermatophyta</taxon>
        <taxon>Magnoliopsida</taxon>
        <taxon>eudicotyledons</taxon>
        <taxon>Gunneridae</taxon>
        <taxon>Pentapetalae</taxon>
        <taxon>rosids</taxon>
        <taxon>fabids</taxon>
        <taxon>Malpighiales</taxon>
        <taxon>Salicaceae</taxon>
        <taxon>Saliceae</taxon>
        <taxon>Populus</taxon>
    </lineage>
</organism>
<dbReference type="Proteomes" id="UP000006729">
    <property type="component" value="Chromosome 4"/>
</dbReference>
<name>A0ACC0T4G2_POPTR</name>
<proteinExistence type="predicted"/>
<keyword evidence="2" id="KW-1185">Reference proteome</keyword>
<dbReference type="EMBL" id="CM009293">
    <property type="protein sequence ID" value="KAI9396332.1"/>
    <property type="molecule type" value="Genomic_DNA"/>
</dbReference>
<evidence type="ECO:0000313" key="1">
    <source>
        <dbReference type="EMBL" id="KAI9396332.1"/>
    </source>
</evidence>
<evidence type="ECO:0000313" key="2">
    <source>
        <dbReference type="Proteomes" id="UP000006729"/>
    </source>
</evidence>
<accession>A0ACC0T4G2</accession>
<sequence>MLTGPVRSHKAVSFLPTSNRNSQSSSIINSLSSFPGNLLHLRNDSKKPSPSSSFPETVSIFQASLF</sequence>
<protein>
    <submittedName>
        <fullName evidence="1">Uncharacterized protein</fullName>
    </submittedName>
</protein>
<reference evidence="1 2" key="1">
    <citation type="journal article" date="2006" name="Science">
        <title>The genome of black cottonwood, Populus trichocarpa (Torr. &amp; Gray).</title>
        <authorList>
            <person name="Tuskan G.A."/>
            <person name="Difazio S."/>
            <person name="Jansson S."/>
            <person name="Bohlmann J."/>
            <person name="Grigoriev I."/>
            <person name="Hellsten U."/>
            <person name="Putnam N."/>
            <person name="Ralph S."/>
            <person name="Rombauts S."/>
            <person name="Salamov A."/>
            <person name="Schein J."/>
            <person name="Sterck L."/>
            <person name="Aerts A."/>
            <person name="Bhalerao R.R."/>
            <person name="Bhalerao R.P."/>
            <person name="Blaudez D."/>
            <person name="Boerjan W."/>
            <person name="Brun A."/>
            <person name="Brunner A."/>
            <person name="Busov V."/>
            <person name="Campbell M."/>
            <person name="Carlson J."/>
            <person name="Chalot M."/>
            <person name="Chapman J."/>
            <person name="Chen G.L."/>
            <person name="Cooper D."/>
            <person name="Coutinho P.M."/>
            <person name="Couturier J."/>
            <person name="Covert S."/>
            <person name="Cronk Q."/>
            <person name="Cunningham R."/>
            <person name="Davis J."/>
            <person name="Degroeve S."/>
            <person name="Dejardin A."/>
            <person name="Depamphilis C."/>
            <person name="Detter J."/>
            <person name="Dirks B."/>
            <person name="Dubchak I."/>
            <person name="Duplessis S."/>
            <person name="Ehlting J."/>
            <person name="Ellis B."/>
            <person name="Gendler K."/>
            <person name="Goodstein D."/>
            <person name="Gribskov M."/>
            <person name="Grimwood J."/>
            <person name="Groover A."/>
            <person name="Gunter L."/>
            <person name="Hamberger B."/>
            <person name="Heinze B."/>
            <person name="Helariutta Y."/>
            <person name="Henrissat B."/>
            <person name="Holligan D."/>
            <person name="Holt R."/>
            <person name="Huang W."/>
            <person name="Islam-Faridi N."/>
            <person name="Jones S."/>
            <person name="Jones-Rhoades M."/>
            <person name="Jorgensen R."/>
            <person name="Joshi C."/>
            <person name="Kangasjarvi J."/>
            <person name="Karlsson J."/>
            <person name="Kelleher C."/>
            <person name="Kirkpatrick R."/>
            <person name="Kirst M."/>
            <person name="Kohler A."/>
            <person name="Kalluri U."/>
            <person name="Larimer F."/>
            <person name="Leebens-Mack J."/>
            <person name="Leple J.C."/>
            <person name="Locascio P."/>
            <person name="Lou Y."/>
            <person name="Lucas S."/>
            <person name="Martin F."/>
            <person name="Montanini B."/>
            <person name="Napoli C."/>
            <person name="Nelson D.R."/>
            <person name="Nelson C."/>
            <person name="Nieminen K."/>
            <person name="Nilsson O."/>
            <person name="Pereda V."/>
            <person name="Peter G."/>
            <person name="Philippe R."/>
            <person name="Pilate G."/>
            <person name="Poliakov A."/>
            <person name="Razumovskaya J."/>
            <person name="Richardson P."/>
            <person name="Rinaldi C."/>
            <person name="Ritland K."/>
            <person name="Rouze P."/>
            <person name="Ryaboy D."/>
            <person name="Schmutz J."/>
            <person name="Schrader J."/>
            <person name="Segerman B."/>
            <person name="Shin H."/>
            <person name="Siddiqui A."/>
            <person name="Sterky F."/>
            <person name="Terry A."/>
            <person name="Tsai C.J."/>
            <person name="Uberbacher E."/>
            <person name="Unneberg P."/>
            <person name="Vahala J."/>
            <person name="Wall K."/>
            <person name="Wessler S."/>
            <person name="Yang G."/>
            <person name="Yin T."/>
            <person name="Douglas C."/>
            <person name="Marra M."/>
            <person name="Sandberg G."/>
            <person name="Van de Peer Y."/>
            <person name="Rokhsar D."/>
        </authorList>
    </citation>
    <scope>NUCLEOTIDE SEQUENCE [LARGE SCALE GENOMIC DNA]</scope>
    <source>
        <strain evidence="2">cv. Nisqually</strain>
    </source>
</reference>